<evidence type="ECO:0000256" key="4">
    <source>
        <dbReference type="ARBA" id="ARBA00012827"/>
    </source>
</evidence>
<evidence type="ECO:0000259" key="11">
    <source>
        <dbReference type="PROSITE" id="PS51177"/>
    </source>
</evidence>
<dbReference type="Gene3D" id="2.40.30.20">
    <property type="match status" value="2"/>
</dbReference>
<comment type="caution">
    <text evidence="12">The sequence shown here is derived from an EMBL/GenBank/DDBJ whole genome shotgun (WGS) entry which is preliminary data.</text>
</comment>
<feature type="repeat" description="Lumazine-binding" evidence="10">
    <location>
        <begin position="114"/>
        <end position="210"/>
    </location>
</feature>
<dbReference type="CDD" id="cd00402">
    <property type="entry name" value="Riboflavin_synthase_like"/>
    <property type="match status" value="1"/>
</dbReference>
<feature type="domain" description="Lumazine-binding" evidence="11">
    <location>
        <begin position="18"/>
        <end position="113"/>
    </location>
</feature>
<dbReference type="GO" id="GO:0004746">
    <property type="term" value="F:riboflavin synthase activity"/>
    <property type="evidence" value="ECO:0007669"/>
    <property type="project" value="UniProtKB-EC"/>
</dbReference>
<name>A0ABM8YQV3_9BACI</name>
<evidence type="ECO:0000313" key="13">
    <source>
        <dbReference type="Proteomes" id="UP000789833"/>
    </source>
</evidence>
<keyword evidence="7 12" id="KW-0808">Transferase</keyword>
<dbReference type="NCBIfam" id="NF006767">
    <property type="entry name" value="PRK09289.1"/>
    <property type="match status" value="1"/>
</dbReference>
<dbReference type="Pfam" id="PF00677">
    <property type="entry name" value="Lum_binding"/>
    <property type="match status" value="2"/>
</dbReference>
<dbReference type="NCBIfam" id="NF009566">
    <property type="entry name" value="PRK13020.1"/>
    <property type="match status" value="1"/>
</dbReference>
<keyword evidence="13" id="KW-1185">Reference proteome</keyword>
<dbReference type="EMBL" id="CAKJTJ010000020">
    <property type="protein sequence ID" value="CAG9622350.1"/>
    <property type="molecule type" value="Genomic_DNA"/>
</dbReference>
<dbReference type="InterPro" id="IPR017938">
    <property type="entry name" value="Riboflavin_synthase-like_b-brl"/>
</dbReference>
<accession>A0ABM8YQV3</accession>
<feature type="domain" description="Lumazine-binding" evidence="11">
    <location>
        <begin position="114"/>
        <end position="210"/>
    </location>
</feature>
<organism evidence="12 13">
    <name type="scientific">Sutcliffiella rhizosphaerae</name>
    <dbReference type="NCBI Taxonomy" id="2880967"/>
    <lineage>
        <taxon>Bacteria</taxon>
        <taxon>Bacillati</taxon>
        <taxon>Bacillota</taxon>
        <taxon>Bacilli</taxon>
        <taxon>Bacillales</taxon>
        <taxon>Bacillaceae</taxon>
        <taxon>Sutcliffiella</taxon>
    </lineage>
</organism>
<dbReference type="PROSITE" id="PS51177">
    <property type="entry name" value="LUMAZINE_BIND"/>
    <property type="match status" value="2"/>
</dbReference>
<evidence type="ECO:0000256" key="9">
    <source>
        <dbReference type="NCBIfam" id="TIGR00187"/>
    </source>
</evidence>
<keyword evidence="6" id="KW-0686">Riboflavin biosynthesis</keyword>
<feature type="repeat" description="Lumazine-binding" evidence="10">
    <location>
        <begin position="18"/>
        <end position="113"/>
    </location>
</feature>
<dbReference type="Proteomes" id="UP000789833">
    <property type="component" value="Unassembled WGS sequence"/>
</dbReference>
<evidence type="ECO:0000256" key="8">
    <source>
        <dbReference type="ARBA" id="ARBA00022737"/>
    </source>
</evidence>
<evidence type="ECO:0000256" key="3">
    <source>
        <dbReference type="ARBA" id="ARBA00004887"/>
    </source>
</evidence>
<evidence type="ECO:0000256" key="2">
    <source>
        <dbReference type="ARBA" id="ARBA00002803"/>
    </source>
</evidence>
<evidence type="ECO:0000256" key="6">
    <source>
        <dbReference type="ARBA" id="ARBA00022619"/>
    </source>
</evidence>
<dbReference type="EC" id="2.5.1.9" evidence="4 9"/>
<keyword evidence="8" id="KW-0677">Repeat</keyword>
<gene>
    <name evidence="12" type="primary">ribE</name>
    <name evidence="12" type="ORF">BACCIP111883_03141</name>
</gene>
<dbReference type="PIRSF" id="PIRSF000498">
    <property type="entry name" value="Riboflavin_syn_A"/>
    <property type="match status" value="1"/>
</dbReference>
<evidence type="ECO:0000313" key="12">
    <source>
        <dbReference type="EMBL" id="CAG9622350.1"/>
    </source>
</evidence>
<evidence type="ECO:0000256" key="7">
    <source>
        <dbReference type="ARBA" id="ARBA00022679"/>
    </source>
</evidence>
<comment type="pathway">
    <text evidence="3">Cofactor biosynthesis; riboflavin biosynthesis; riboflavin from 2-hydroxy-3-oxobutyl phosphate and 5-amino-6-(D-ribitylamino)uracil: step 2/2.</text>
</comment>
<comment type="catalytic activity">
    <reaction evidence="1">
        <text>2 6,7-dimethyl-8-(1-D-ribityl)lumazine + H(+) = 5-amino-6-(D-ribitylamino)uracil + riboflavin</text>
        <dbReference type="Rhea" id="RHEA:20772"/>
        <dbReference type="ChEBI" id="CHEBI:15378"/>
        <dbReference type="ChEBI" id="CHEBI:15934"/>
        <dbReference type="ChEBI" id="CHEBI:57986"/>
        <dbReference type="ChEBI" id="CHEBI:58201"/>
        <dbReference type="EC" id="2.5.1.9"/>
    </reaction>
</comment>
<dbReference type="PANTHER" id="PTHR21098">
    <property type="entry name" value="RIBOFLAVIN SYNTHASE ALPHA CHAIN"/>
    <property type="match status" value="1"/>
</dbReference>
<evidence type="ECO:0000256" key="10">
    <source>
        <dbReference type="PROSITE-ProRule" id="PRU00524"/>
    </source>
</evidence>
<dbReference type="NCBIfam" id="TIGR00187">
    <property type="entry name" value="ribE"/>
    <property type="match status" value="1"/>
</dbReference>
<protein>
    <recommendedName>
        <fullName evidence="5 9">Riboflavin synthase</fullName>
        <ecNumber evidence="4 9">2.5.1.9</ecNumber>
    </recommendedName>
</protein>
<dbReference type="SUPFAM" id="SSF63380">
    <property type="entry name" value="Riboflavin synthase domain-like"/>
    <property type="match status" value="2"/>
</dbReference>
<dbReference type="InterPro" id="IPR001783">
    <property type="entry name" value="Lumazine-bd"/>
</dbReference>
<proteinExistence type="predicted"/>
<evidence type="ECO:0000256" key="5">
    <source>
        <dbReference type="ARBA" id="ARBA00013950"/>
    </source>
</evidence>
<dbReference type="InterPro" id="IPR026017">
    <property type="entry name" value="Lumazine-bd_dom"/>
</dbReference>
<dbReference type="InterPro" id="IPR023366">
    <property type="entry name" value="ATP_synth_asu-like_sf"/>
</dbReference>
<evidence type="ECO:0000256" key="1">
    <source>
        <dbReference type="ARBA" id="ARBA00000968"/>
    </source>
</evidence>
<reference evidence="12 13" key="1">
    <citation type="submission" date="2021-10" db="EMBL/GenBank/DDBJ databases">
        <authorList>
            <person name="Criscuolo A."/>
        </authorList>
    </citation>
    <scope>NUCLEOTIDE SEQUENCE [LARGE SCALE GENOMIC DNA]</scope>
    <source>
        <strain evidence="13">CIP 111883</strain>
    </source>
</reference>
<comment type="function">
    <text evidence="2">Catalyzes the dismutation of two molecules of 6,7-dimethyl-8-ribityllumazine, resulting in the formation of riboflavin and 5-amino-6-(D-ribitylamino)uracil.</text>
</comment>
<dbReference type="PANTHER" id="PTHR21098:SF12">
    <property type="entry name" value="RIBOFLAVIN SYNTHASE"/>
    <property type="match status" value="1"/>
</dbReference>
<sequence>MTSKSFLFLKNKWEVYHIFTGIVEEIGALKQITKSDQAIILTIEAKKVLEDVKLGDSIAVNGICLTVTSFSSNKFTVDVMPETIKSTSLSSLDVGSRVNLERAMMANGRFGGHFVSGHVDGIGTIIHKKQISNAVYYHINVDENLARYLMLKGSVTVDGTSLTIFGTADLTFTISLIPHTLTETILGEKGIGDIVNIEVDMLAKYMDHLLNQQSAPTKKKEMTLSFLEENGFR</sequence>